<comment type="subunit">
    <text evidence="7">The complex comprises the extracytoplasmic solute receptor protein and the two transmembrane proteins.</text>
</comment>
<comment type="similarity">
    <text evidence="7">Belongs to the TRAP transporter large permease family.</text>
</comment>
<evidence type="ECO:0000256" key="1">
    <source>
        <dbReference type="ARBA" id="ARBA00004429"/>
    </source>
</evidence>
<feature type="transmembrane region" description="Helical" evidence="7">
    <location>
        <begin position="178"/>
        <end position="198"/>
    </location>
</feature>
<keyword evidence="10" id="KW-1185">Reference proteome</keyword>
<feature type="transmembrane region" description="Helical" evidence="7">
    <location>
        <begin position="12"/>
        <end position="41"/>
    </location>
</feature>
<feature type="transmembrane region" description="Helical" evidence="7">
    <location>
        <begin position="96"/>
        <end position="123"/>
    </location>
</feature>
<organism evidence="9 10">
    <name type="scientific">Maritimibacter harenae</name>
    <dbReference type="NCBI Taxonomy" id="2606218"/>
    <lineage>
        <taxon>Bacteria</taxon>
        <taxon>Pseudomonadati</taxon>
        <taxon>Pseudomonadota</taxon>
        <taxon>Alphaproteobacteria</taxon>
        <taxon>Rhodobacterales</taxon>
        <taxon>Roseobacteraceae</taxon>
        <taxon>Maritimibacter</taxon>
    </lineage>
</organism>
<feature type="transmembrane region" description="Helical" evidence="7">
    <location>
        <begin position="246"/>
        <end position="263"/>
    </location>
</feature>
<gene>
    <name evidence="9" type="ORF">GQE99_11775</name>
</gene>
<keyword evidence="4 7" id="KW-0812">Transmembrane</keyword>
<keyword evidence="3 7" id="KW-0997">Cell inner membrane</keyword>
<comment type="caution">
    <text evidence="9">The sequence shown here is derived from an EMBL/GenBank/DDBJ whole genome shotgun (WGS) entry which is preliminary data.</text>
</comment>
<feature type="transmembrane region" description="Helical" evidence="7">
    <location>
        <begin position="53"/>
        <end position="76"/>
    </location>
</feature>
<feature type="transmembrane region" description="Helical" evidence="7">
    <location>
        <begin position="144"/>
        <end position="166"/>
    </location>
</feature>
<dbReference type="PANTHER" id="PTHR33362:SF5">
    <property type="entry name" value="C4-DICARBOXYLATE TRAP TRANSPORTER LARGE PERMEASE PROTEIN DCTM"/>
    <property type="match status" value="1"/>
</dbReference>
<evidence type="ECO:0000259" key="8">
    <source>
        <dbReference type="Pfam" id="PF06808"/>
    </source>
</evidence>
<evidence type="ECO:0000313" key="9">
    <source>
        <dbReference type="EMBL" id="MZR13695.1"/>
    </source>
</evidence>
<dbReference type="GO" id="GO:0022857">
    <property type="term" value="F:transmembrane transporter activity"/>
    <property type="evidence" value="ECO:0007669"/>
    <property type="project" value="UniProtKB-UniRule"/>
</dbReference>
<keyword evidence="5 7" id="KW-1133">Transmembrane helix</keyword>
<evidence type="ECO:0000256" key="3">
    <source>
        <dbReference type="ARBA" id="ARBA00022519"/>
    </source>
</evidence>
<dbReference type="InterPro" id="IPR004681">
    <property type="entry name" value="TRAP_DctM"/>
</dbReference>
<dbReference type="Pfam" id="PF06808">
    <property type="entry name" value="DctM"/>
    <property type="match status" value="1"/>
</dbReference>
<dbReference type="NCBIfam" id="TIGR00786">
    <property type="entry name" value="dctM"/>
    <property type="match status" value="1"/>
</dbReference>
<comment type="function">
    <text evidence="7">Part of the tripartite ATP-independent periplasmic (TRAP) transport system.</text>
</comment>
<reference evidence="9 10" key="1">
    <citation type="submission" date="2019-12" db="EMBL/GenBank/DDBJ databases">
        <title>Maritimibacter sp. nov. sp. isolated from sea sand.</title>
        <authorList>
            <person name="Kim J."/>
            <person name="Jeong S.E."/>
            <person name="Jung H.S."/>
            <person name="Jeon C.O."/>
        </authorList>
    </citation>
    <scope>NUCLEOTIDE SEQUENCE [LARGE SCALE GENOMIC DNA]</scope>
    <source>
        <strain evidence="9 10">DP07</strain>
    </source>
</reference>
<name>A0A845M0X6_9RHOB</name>
<feature type="transmembrane region" description="Helical" evidence="7">
    <location>
        <begin position="321"/>
        <end position="351"/>
    </location>
</feature>
<dbReference type="GO" id="GO:0005886">
    <property type="term" value="C:plasma membrane"/>
    <property type="evidence" value="ECO:0007669"/>
    <property type="project" value="UniProtKB-SubCell"/>
</dbReference>
<dbReference type="PIRSF" id="PIRSF006066">
    <property type="entry name" value="HI0050"/>
    <property type="match status" value="1"/>
</dbReference>
<evidence type="ECO:0000256" key="6">
    <source>
        <dbReference type="ARBA" id="ARBA00023136"/>
    </source>
</evidence>
<evidence type="ECO:0000256" key="5">
    <source>
        <dbReference type="ARBA" id="ARBA00022989"/>
    </source>
</evidence>
<keyword evidence="7" id="KW-0813">Transport</keyword>
<comment type="subcellular location">
    <subcellularLocation>
        <location evidence="1 7">Cell inner membrane</location>
        <topology evidence="1 7">Multi-pass membrane protein</topology>
    </subcellularLocation>
</comment>
<dbReference type="PANTHER" id="PTHR33362">
    <property type="entry name" value="SIALIC ACID TRAP TRANSPORTER PERMEASE PROTEIN SIAT-RELATED"/>
    <property type="match status" value="1"/>
</dbReference>
<dbReference type="AlphaFoldDB" id="A0A845M0X6"/>
<feature type="transmembrane region" description="Helical" evidence="7">
    <location>
        <begin position="219"/>
        <end position="240"/>
    </location>
</feature>
<dbReference type="RefSeq" id="WP_161351831.1">
    <property type="nucleotide sequence ID" value="NZ_WTUX01000013.1"/>
</dbReference>
<sequence length="433" mass="46376">MIDPTLIGYGTFIVLVALILIGVPIAWAISGVSFGALFLIYGIGPTISQFYTTAFSSAGEFLFSAVPLFIFAGQLISKARIGEDLFDTMHKWFGRLPGGLLVSTVSASAAFGAVTGVSAAAVGTMAKVAMPEMIRYKYDVKMSAGAIACASTIAIMLPPSLLLILYGLQTETSISKLFIAGIVPGLMMAFVFSAYNVIRCSLKPELGPPGPRFSWRERLVSLGKLSPVVIIFGVVIGGLYNGFFTPGESAAVCAFSVLVYALVTRRVKLKEIIEAAYDAVSLSAMVFAILIAMTVFSRVLIATRVTSDLVDLISSAGLNSYVVFALFILLLLVLAMFLDALGMILLTLPFMFPVMMGLGFDPIWFGIVLVLMSEVGLITPPVGMNIFILSKSLPSVPTIQMFQGAWPYVALCIGLVILFTIFPQLVLWLPNSM</sequence>
<evidence type="ECO:0000256" key="2">
    <source>
        <dbReference type="ARBA" id="ARBA00022475"/>
    </source>
</evidence>
<accession>A0A845M0X6</accession>
<dbReference type="Proteomes" id="UP000467322">
    <property type="component" value="Unassembled WGS sequence"/>
</dbReference>
<evidence type="ECO:0000313" key="10">
    <source>
        <dbReference type="Proteomes" id="UP000467322"/>
    </source>
</evidence>
<proteinExistence type="inferred from homology"/>
<dbReference type="EMBL" id="WTUX01000013">
    <property type="protein sequence ID" value="MZR13695.1"/>
    <property type="molecule type" value="Genomic_DNA"/>
</dbReference>
<protein>
    <recommendedName>
        <fullName evidence="7">TRAP transporter large permease protein</fullName>
    </recommendedName>
</protein>
<feature type="domain" description="TRAP C4-dicarboxylate transport system permease DctM subunit" evidence="8">
    <location>
        <begin position="12"/>
        <end position="425"/>
    </location>
</feature>
<evidence type="ECO:0000256" key="7">
    <source>
        <dbReference type="RuleBase" id="RU369079"/>
    </source>
</evidence>
<feature type="transmembrane region" description="Helical" evidence="7">
    <location>
        <begin position="408"/>
        <end position="429"/>
    </location>
</feature>
<feature type="transmembrane region" description="Helical" evidence="7">
    <location>
        <begin position="363"/>
        <end position="388"/>
    </location>
</feature>
<feature type="transmembrane region" description="Helical" evidence="7">
    <location>
        <begin position="275"/>
        <end position="301"/>
    </location>
</feature>
<keyword evidence="2" id="KW-1003">Cell membrane</keyword>
<evidence type="ECO:0000256" key="4">
    <source>
        <dbReference type="ARBA" id="ARBA00022692"/>
    </source>
</evidence>
<dbReference type="InterPro" id="IPR010656">
    <property type="entry name" value="DctM"/>
</dbReference>
<keyword evidence="6 7" id="KW-0472">Membrane</keyword>